<dbReference type="InterPro" id="IPR036388">
    <property type="entry name" value="WH-like_DNA-bd_sf"/>
</dbReference>
<evidence type="ECO:0000313" key="6">
    <source>
        <dbReference type="Proteomes" id="UP001185012"/>
    </source>
</evidence>
<protein>
    <submittedName>
        <fullName evidence="5">DNA-binding MarR family transcriptional regulator</fullName>
    </submittedName>
</protein>
<dbReference type="EMBL" id="JAVDQG010000010">
    <property type="protein sequence ID" value="MDR6227478.1"/>
    <property type="molecule type" value="Genomic_DNA"/>
</dbReference>
<dbReference type="Proteomes" id="UP001185012">
    <property type="component" value="Unassembled WGS sequence"/>
</dbReference>
<dbReference type="SMART" id="SM00347">
    <property type="entry name" value="HTH_MARR"/>
    <property type="match status" value="1"/>
</dbReference>
<reference evidence="5 6" key="1">
    <citation type="submission" date="2023-07" db="EMBL/GenBank/DDBJ databases">
        <title>Genomic Encyclopedia of Type Strains, Phase IV (KMG-IV): sequencing the most valuable type-strain genomes for metagenomic binning, comparative biology and taxonomic classification.</title>
        <authorList>
            <person name="Goeker M."/>
        </authorList>
    </citation>
    <scope>NUCLEOTIDE SEQUENCE [LARGE SCALE GENOMIC DNA]</scope>
    <source>
        <strain evidence="5 6">DSM 45903</strain>
    </source>
</reference>
<keyword evidence="2 5" id="KW-0238">DNA-binding</keyword>
<evidence type="ECO:0000259" key="4">
    <source>
        <dbReference type="PROSITE" id="PS50995"/>
    </source>
</evidence>
<dbReference type="SUPFAM" id="SSF46785">
    <property type="entry name" value="Winged helix' DNA-binding domain"/>
    <property type="match status" value="1"/>
</dbReference>
<feature type="domain" description="HTH marR-type" evidence="4">
    <location>
        <begin position="7"/>
        <end position="142"/>
    </location>
</feature>
<gene>
    <name evidence="5" type="ORF">JOE21_003501</name>
</gene>
<dbReference type="Gene3D" id="1.10.10.10">
    <property type="entry name" value="Winged helix-like DNA-binding domain superfamily/Winged helix DNA-binding domain"/>
    <property type="match status" value="1"/>
</dbReference>
<dbReference type="PANTHER" id="PTHR42756:SF1">
    <property type="entry name" value="TRANSCRIPTIONAL REPRESSOR OF EMRAB OPERON"/>
    <property type="match status" value="1"/>
</dbReference>
<dbReference type="Pfam" id="PF01047">
    <property type="entry name" value="MarR"/>
    <property type="match status" value="1"/>
</dbReference>
<dbReference type="InterPro" id="IPR000835">
    <property type="entry name" value="HTH_MarR-typ"/>
</dbReference>
<keyword evidence="6" id="KW-1185">Reference proteome</keyword>
<proteinExistence type="predicted"/>
<keyword evidence="1" id="KW-0805">Transcription regulation</keyword>
<comment type="caution">
    <text evidence="5">The sequence shown here is derived from an EMBL/GenBank/DDBJ whole genome shotgun (WGS) entry which is preliminary data.</text>
</comment>
<dbReference type="RefSeq" id="WP_309868531.1">
    <property type="nucleotide sequence ID" value="NZ_JAVDQG010000010.1"/>
</dbReference>
<accession>A0ABU1ISQ6</accession>
<organism evidence="5 6">
    <name type="scientific">Desmospora profundinema</name>
    <dbReference type="NCBI Taxonomy" id="1571184"/>
    <lineage>
        <taxon>Bacteria</taxon>
        <taxon>Bacillati</taxon>
        <taxon>Bacillota</taxon>
        <taxon>Bacilli</taxon>
        <taxon>Bacillales</taxon>
        <taxon>Thermoactinomycetaceae</taxon>
        <taxon>Desmospora</taxon>
    </lineage>
</organism>
<dbReference type="PANTHER" id="PTHR42756">
    <property type="entry name" value="TRANSCRIPTIONAL REGULATOR, MARR"/>
    <property type="match status" value="1"/>
</dbReference>
<evidence type="ECO:0000256" key="1">
    <source>
        <dbReference type="ARBA" id="ARBA00023015"/>
    </source>
</evidence>
<dbReference type="PRINTS" id="PR00598">
    <property type="entry name" value="HTHMARR"/>
</dbReference>
<name>A0ABU1ISQ6_9BACL</name>
<keyword evidence="3" id="KW-0804">Transcription</keyword>
<dbReference type="PROSITE" id="PS50995">
    <property type="entry name" value="HTH_MARR_2"/>
    <property type="match status" value="1"/>
</dbReference>
<evidence type="ECO:0000256" key="3">
    <source>
        <dbReference type="ARBA" id="ARBA00023163"/>
    </source>
</evidence>
<sequence length="153" mass="17721">MSSDIQLDPHIEKMDRVSENIVHFLSKQNEEELPFKPTSTKLILLRTLSEKEKCTVNELSARTGLTSGATTLALNRLDREGLIQRIRDSSDRRVVWVKLTECGQALVKNILLRRQEMWGQILKVLTQQEKEIFIQLMDKIHDELKQSTHPPSF</sequence>
<dbReference type="GO" id="GO:0003677">
    <property type="term" value="F:DNA binding"/>
    <property type="evidence" value="ECO:0007669"/>
    <property type="project" value="UniProtKB-KW"/>
</dbReference>
<evidence type="ECO:0000256" key="2">
    <source>
        <dbReference type="ARBA" id="ARBA00023125"/>
    </source>
</evidence>
<evidence type="ECO:0000313" key="5">
    <source>
        <dbReference type="EMBL" id="MDR6227478.1"/>
    </source>
</evidence>
<dbReference type="InterPro" id="IPR036390">
    <property type="entry name" value="WH_DNA-bd_sf"/>
</dbReference>